<sequence length="196" mass="22100">MDYSGSFAQEWQNEEKEDNNQKGRNRMIHFRMKNNIGSVTVADRILEMAALALAVFLVVLAVALYHYLPERIPVHFNSVGEADGWGGKGMIFMLSALGVVAMAICSAAAYNYKMVNLPFSLNPACLSQQVTIIGRMMRVLSVLCGLLFIALMLMTTVPQWGMQSVFFSFFLIVMTSMTVVLIVYTVWIYKKGRQYR</sequence>
<feature type="region of interest" description="Disordered" evidence="1">
    <location>
        <begin position="1"/>
        <end position="23"/>
    </location>
</feature>
<keyword evidence="2" id="KW-0472">Membrane</keyword>
<feature type="transmembrane region" description="Helical" evidence="2">
    <location>
        <begin position="48"/>
        <end position="68"/>
    </location>
</feature>
<evidence type="ECO:0000313" key="5">
    <source>
        <dbReference type="Proteomes" id="UP000283833"/>
    </source>
</evidence>
<feature type="domain" description="DUF1648" evidence="3">
    <location>
        <begin position="53"/>
        <end position="98"/>
    </location>
</feature>
<reference evidence="4 5" key="1">
    <citation type="submission" date="2018-08" db="EMBL/GenBank/DDBJ databases">
        <title>A genome reference for cultivated species of the human gut microbiota.</title>
        <authorList>
            <person name="Zou Y."/>
            <person name="Xue W."/>
            <person name="Luo G."/>
        </authorList>
    </citation>
    <scope>NUCLEOTIDE SEQUENCE [LARGE SCALE GENOMIC DNA]</scope>
    <source>
        <strain evidence="4 5">AF18-14</strain>
    </source>
</reference>
<dbReference type="EMBL" id="QRXI01000001">
    <property type="protein sequence ID" value="RGT98396.1"/>
    <property type="molecule type" value="Genomic_DNA"/>
</dbReference>
<dbReference type="Proteomes" id="UP000283833">
    <property type="component" value="Unassembled WGS sequence"/>
</dbReference>
<evidence type="ECO:0000256" key="1">
    <source>
        <dbReference type="SAM" id="MobiDB-lite"/>
    </source>
</evidence>
<dbReference type="AlphaFoldDB" id="A0A412R3E9"/>
<accession>A0A412R3E9</accession>
<feature type="transmembrane region" description="Helical" evidence="2">
    <location>
        <begin position="139"/>
        <end position="160"/>
    </location>
</feature>
<protein>
    <submittedName>
        <fullName evidence="4">DUF1648 domain-containing protein</fullName>
    </submittedName>
</protein>
<feature type="compositionally biased region" description="Polar residues" evidence="1">
    <location>
        <begin position="1"/>
        <end position="11"/>
    </location>
</feature>
<organism evidence="4 5">
    <name type="scientific">Phocaeicola vulgatus</name>
    <name type="common">Bacteroides vulgatus</name>
    <dbReference type="NCBI Taxonomy" id="821"/>
    <lineage>
        <taxon>Bacteria</taxon>
        <taxon>Pseudomonadati</taxon>
        <taxon>Bacteroidota</taxon>
        <taxon>Bacteroidia</taxon>
        <taxon>Bacteroidales</taxon>
        <taxon>Bacteroidaceae</taxon>
        <taxon>Phocaeicola</taxon>
    </lineage>
</organism>
<feature type="transmembrane region" description="Helical" evidence="2">
    <location>
        <begin position="88"/>
        <end position="110"/>
    </location>
</feature>
<dbReference type="InterPro" id="IPR012867">
    <property type="entry name" value="DUF1648"/>
</dbReference>
<keyword evidence="2" id="KW-0812">Transmembrane</keyword>
<name>A0A412R3E9_PHOVU</name>
<gene>
    <name evidence="4" type="ORF">DWX04_00410</name>
</gene>
<proteinExistence type="predicted"/>
<keyword evidence="2" id="KW-1133">Transmembrane helix</keyword>
<evidence type="ECO:0000259" key="3">
    <source>
        <dbReference type="Pfam" id="PF07853"/>
    </source>
</evidence>
<feature type="transmembrane region" description="Helical" evidence="2">
    <location>
        <begin position="166"/>
        <end position="189"/>
    </location>
</feature>
<evidence type="ECO:0000313" key="4">
    <source>
        <dbReference type="EMBL" id="RGT98396.1"/>
    </source>
</evidence>
<comment type="caution">
    <text evidence="4">The sequence shown here is derived from an EMBL/GenBank/DDBJ whole genome shotgun (WGS) entry which is preliminary data.</text>
</comment>
<evidence type="ECO:0000256" key="2">
    <source>
        <dbReference type="SAM" id="Phobius"/>
    </source>
</evidence>
<dbReference type="Pfam" id="PF07853">
    <property type="entry name" value="DUF1648"/>
    <property type="match status" value="1"/>
</dbReference>